<reference evidence="3 4" key="1">
    <citation type="submission" date="2024-04" db="EMBL/GenBank/DDBJ databases">
        <title>Tritrichomonas musculus Genome.</title>
        <authorList>
            <person name="Alves-Ferreira E."/>
            <person name="Grigg M."/>
            <person name="Lorenzi H."/>
            <person name="Galac M."/>
        </authorList>
    </citation>
    <scope>NUCLEOTIDE SEQUENCE [LARGE SCALE GENOMIC DNA]</scope>
    <source>
        <strain evidence="3 4">EAF2021</strain>
    </source>
</reference>
<keyword evidence="2" id="KW-0812">Transmembrane</keyword>
<proteinExistence type="predicted"/>
<dbReference type="Pfam" id="PF13306">
    <property type="entry name" value="LRR_5"/>
    <property type="match status" value="1"/>
</dbReference>
<protein>
    <recommendedName>
        <fullName evidence="5">Surface antigen BspA-like</fullName>
    </recommendedName>
</protein>
<dbReference type="EMBL" id="JAPFFF010000011">
    <property type="protein sequence ID" value="KAK8878416.1"/>
    <property type="molecule type" value="Genomic_DNA"/>
</dbReference>
<dbReference type="SUPFAM" id="SSF52058">
    <property type="entry name" value="L domain-like"/>
    <property type="match status" value="1"/>
</dbReference>
<evidence type="ECO:0000313" key="4">
    <source>
        <dbReference type="Proteomes" id="UP001470230"/>
    </source>
</evidence>
<sequence>MSSSSSISIQDDSFENLASLQSLSLSSVSITISGSCFKGTGLSSISIKATSSVTIQDKAFRNCKSLKTVELSGASVTVDGLIFSYCTELNSFTIEAKSSANIQSNAFCGCAKLTEEDIHITAVSTNINKDAFSCDKDDGDDGDGNKELEPIKFILPVKKGGKLRPIDITLVDKERGPSVSSLKLLEDLPIRIHSKLPELSNIDLRNFKINLNYDQTKYHVDKSDLPVSLQKLVNEKDTNGKKGINIALIAGVAAAAVVVIVIIIVVVVVVIKKKKKKKSKDEKSTEQSTAEVV</sequence>
<dbReference type="InterPro" id="IPR050328">
    <property type="entry name" value="Dev_Immune_Receptor"/>
</dbReference>
<dbReference type="Proteomes" id="UP001470230">
    <property type="component" value="Unassembled WGS sequence"/>
</dbReference>
<evidence type="ECO:0008006" key="5">
    <source>
        <dbReference type="Google" id="ProtNLM"/>
    </source>
</evidence>
<dbReference type="InterPro" id="IPR032675">
    <property type="entry name" value="LRR_dom_sf"/>
</dbReference>
<evidence type="ECO:0000256" key="2">
    <source>
        <dbReference type="SAM" id="Phobius"/>
    </source>
</evidence>
<keyword evidence="2" id="KW-1133">Transmembrane helix</keyword>
<evidence type="ECO:0000256" key="1">
    <source>
        <dbReference type="ARBA" id="ARBA00022729"/>
    </source>
</evidence>
<name>A0ABR2JKK9_9EUKA</name>
<dbReference type="InterPro" id="IPR026906">
    <property type="entry name" value="LRR_5"/>
</dbReference>
<gene>
    <name evidence="3" type="ORF">M9Y10_005189</name>
</gene>
<dbReference type="PANTHER" id="PTHR24373">
    <property type="entry name" value="SLIT RELATED LEUCINE-RICH REPEAT NEURONAL PROTEIN"/>
    <property type="match status" value="1"/>
</dbReference>
<comment type="caution">
    <text evidence="3">The sequence shown here is derived from an EMBL/GenBank/DDBJ whole genome shotgun (WGS) entry which is preliminary data.</text>
</comment>
<keyword evidence="4" id="KW-1185">Reference proteome</keyword>
<keyword evidence="2" id="KW-0472">Membrane</keyword>
<feature type="transmembrane region" description="Helical" evidence="2">
    <location>
        <begin position="246"/>
        <end position="271"/>
    </location>
</feature>
<keyword evidence="1" id="KW-0732">Signal</keyword>
<dbReference type="PANTHER" id="PTHR24373:SF276">
    <property type="entry name" value="LEUCINE-RICH REPEAT-CONTAINING PROTEIN 3B"/>
    <property type="match status" value="1"/>
</dbReference>
<accession>A0ABR2JKK9</accession>
<organism evidence="3 4">
    <name type="scientific">Tritrichomonas musculus</name>
    <dbReference type="NCBI Taxonomy" id="1915356"/>
    <lineage>
        <taxon>Eukaryota</taxon>
        <taxon>Metamonada</taxon>
        <taxon>Parabasalia</taxon>
        <taxon>Tritrichomonadida</taxon>
        <taxon>Tritrichomonadidae</taxon>
        <taxon>Tritrichomonas</taxon>
    </lineage>
</organism>
<dbReference type="Gene3D" id="3.80.10.10">
    <property type="entry name" value="Ribonuclease Inhibitor"/>
    <property type="match status" value="1"/>
</dbReference>
<evidence type="ECO:0000313" key="3">
    <source>
        <dbReference type="EMBL" id="KAK8878416.1"/>
    </source>
</evidence>